<feature type="repeat" description="PPR" evidence="4">
    <location>
        <begin position="288"/>
        <end position="322"/>
    </location>
</feature>
<feature type="repeat" description="PPR" evidence="4">
    <location>
        <begin position="122"/>
        <end position="156"/>
    </location>
</feature>
<reference evidence="7" key="1">
    <citation type="journal article" date="2016" name="Nature">
        <title>The genome of the seagrass Zostera marina reveals angiosperm adaptation to the sea.</title>
        <authorList>
            <person name="Olsen J.L."/>
            <person name="Rouze P."/>
            <person name="Verhelst B."/>
            <person name="Lin Y.-C."/>
            <person name="Bayer T."/>
            <person name="Collen J."/>
            <person name="Dattolo E."/>
            <person name="De Paoli E."/>
            <person name="Dittami S."/>
            <person name="Maumus F."/>
            <person name="Michel G."/>
            <person name="Kersting A."/>
            <person name="Lauritano C."/>
            <person name="Lohaus R."/>
            <person name="Toepel M."/>
            <person name="Tonon T."/>
            <person name="Vanneste K."/>
            <person name="Amirebrahimi M."/>
            <person name="Brakel J."/>
            <person name="Bostroem C."/>
            <person name="Chovatia M."/>
            <person name="Grimwood J."/>
            <person name="Jenkins J.W."/>
            <person name="Jueterbock A."/>
            <person name="Mraz A."/>
            <person name="Stam W.T."/>
            <person name="Tice H."/>
            <person name="Bornberg-Bauer E."/>
            <person name="Green P.J."/>
            <person name="Pearson G.A."/>
            <person name="Procaccini G."/>
            <person name="Duarte C.M."/>
            <person name="Schmutz J."/>
            <person name="Reusch T.B.H."/>
            <person name="Van de Peer Y."/>
        </authorList>
    </citation>
    <scope>NUCLEOTIDE SEQUENCE [LARGE SCALE GENOMIC DNA]</scope>
    <source>
        <strain evidence="7">cv. Finnish</strain>
    </source>
</reference>
<dbReference type="OMA" id="DGWYYFQ"/>
<dbReference type="GO" id="GO:0003723">
    <property type="term" value="F:RNA binding"/>
    <property type="evidence" value="ECO:0007669"/>
    <property type="project" value="InterPro"/>
</dbReference>
<evidence type="ECO:0000256" key="2">
    <source>
        <dbReference type="ARBA" id="ARBA00022737"/>
    </source>
</evidence>
<dbReference type="EMBL" id="LFYR01001714">
    <property type="protein sequence ID" value="KMZ59804.1"/>
    <property type="molecule type" value="Genomic_DNA"/>
</dbReference>
<dbReference type="PROSITE" id="PS51375">
    <property type="entry name" value="PPR"/>
    <property type="match status" value="3"/>
</dbReference>
<evidence type="ECO:0000256" key="4">
    <source>
        <dbReference type="PROSITE-ProRule" id="PRU00708"/>
    </source>
</evidence>
<dbReference type="PANTHER" id="PTHR24015:SF1774">
    <property type="entry name" value="OS09G0251500 PROTEIN"/>
    <property type="match status" value="1"/>
</dbReference>
<dbReference type="Pfam" id="PF01535">
    <property type="entry name" value="PPR"/>
    <property type="match status" value="4"/>
</dbReference>
<feature type="repeat" description="PPR" evidence="4">
    <location>
        <begin position="220"/>
        <end position="254"/>
    </location>
</feature>
<dbReference type="STRING" id="29655.A0A0K9NSQ2"/>
<evidence type="ECO:0000313" key="7">
    <source>
        <dbReference type="Proteomes" id="UP000036987"/>
    </source>
</evidence>
<dbReference type="InterPro" id="IPR032867">
    <property type="entry name" value="DYW_dom"/>
</dbReference>
<keyword evidence="3" id="KW-0809">Transit peptide</keyword>
<proteinExistence type="inferred from homology"/>
<dbReference type="InterPro" id="IPR046960">
    <property type="entry name" value="PPR_At4g14850-like_plant"/>
</dbReference>
<dbReference type="Pfam" id="PF13041">
    <property type="entry name" value="PPR_2"/>
    <property type="match status" value="2"/>
</dbReference>
<dbReference type="FunFam" id="1.25.40.10:FF:000184">
    <property type="entry name" value="Pentatricopeptide repeat-containing protein, chloroplastic"/>
    <property type="match status" value="1"/>
</dbReference>
<organism evidence="6 7">
    <name type="scientific">Zostera marina</name>
    <name type="common">Eelgrass</name>
    <dbReference type="NCBI Taxonomy" id="29655"/>
    <lineage>
        <taxon>Eukaryota</taxon>
        <taxon>Viridiplantae</taxon>
        <taxon>Streptophyta</taxon>
        <taxon>Embryophyta</taxon>
        <taxon>Tracheophyta</taxon>
        <taxon>Spermatophyta</taxon>
        <taxon>Magnoliopsida</taxon>
        <taxon>Liliopsida</taxon>
        <taxon>Zosteraceae</taxon>
        <taxon>Zostera</taxon>
    </lineage>
</organism>
<dbReference type="Pfam" id="PF20431">
    <property type="entry name" value="E_motif"/>
    <property type="match status" value="1"/>
</dbReference>
<dbReference type="OrthoDB" id="185373at2759"/>
<feature type="domain" description="DYW" evidence="5">
    <location>
        <begin position="530"/>
        <end position="622"/>
    </location>
</feature>
<evidence type="ECO:0000259" key="5">
    <source>
        <dbReference type="Pfam" id="PF14432"/>
    </source>
</evidence>
<evidence type="ECO:0000256" key="3">
    <source>
        <dbReference type="ARBA" id="ARBA00022946"/>
    </source>
</evidence>
<dbReference type="GO" id="GO:0008270">
    <property type="term" value="F:zinc ion binding"/>
    <property type="evidence" value="ECO:0007669"/>
    <property type="project" value="InterPro"/>
</dbReference>
<comment type="similarity">
    <text evidence="1">Belongs to the PPR family. PCMP-H subfamily.</text>
</comment>
<gene>
    <name evidence="6" type="ORF">ZOSMA_64G00190</name>
</gene>
<dbReference type="Gene3D" id="1.25.40.10">
    <property type="entry name" value="Tetratricopeptide repeat domain"/>
    <property type="match status" value="4"/>
</dbReference>
<evidence type="ECO:0000313" key="6">
    <source>
        <dbReference type="EMBL" id="KMZ59804.1"/>
    </source>
</evidence>
<comment type="caution">
    <text evidence="6">The sequence shown here is derived from an EMBL/GenBank/DDBJ whole genome shotgun (WGS) entry which is preliminary data.</text>
</comment>
<dbReference type="Pfam" id="PF14432">
    <property type="entry name" value="DYW_deaminase"/>
    <property type="match status" value="1"/>
</dbReference>
<sequence length="622" mass="70547">MMKRSFVGKPTWWRPATTEIQISPIREFVIRCSNHDIHGAISAMDILQTLHIRADPLVYSSLIKSCIEARDIHSGRRVHRHLFDSDGNIPATFLINQVLGMYVRFQRVEEARQVFDVMPEKNVVSWTTMISAYTNMKRGRMGLELFVMMGRSGVMPNMYTFSSVLRASDGLETVSMIHCPIVKVGLDSDVFVRSSLIDVYAKWGDLQSGFYVFDEMPTRDLVVWNSIISGYAQDGNGHVALDLYSKMRRAGFPANQGALTSVLRACTGLTLLEMGRQVHTHSIKFLTDLILNNALLDMYCKCGSSEDATCLFDRMVEKDIISWSTMISGLAQNGRNVEALELFDRMPLKPNYITMVGVLFACSHAGLVEKGWRHFNSISNPGREHYGCMVDLLGRAGKLDDAVKFIKEMNCEKDVVIWKSLLSSCRVHKDVELAGIVGRRILELNPDEEGAHILLSNTYADSQQWEKVREVRWEMKARGVKKEPGCSWIEVGNRIETFIVGGSSTRTHQEMESVSKEVVRLIDRVTNEGGYIPDTSFVLHDVEVEQKKESLKYHSEKLAVAFGLMMLGKDKDIRVIKNLRICGDCHNFVKLVAMVERRKIVIRDAVRFHHFQHGVCSCGDYW</sequence>
<dbReference type="InterPro" id="IPR011990">
    <property type="entry name" value="TPR-like_helical_dom_sf"/>
</dbReference>
<dbReference type="AlphaFoldDB" id="A0A0K9NSQ2"/>
<name>A0A0K9NSQ2_ZOSMR</name>
<dbReference type="NCBIfam" id="TIGR00756">
    <property type="entry name" value="PPR"/>
    <property type="match status" value="6"/>
</dbReference>
<dbReference type="InterPro" id="IPR046848">
    <property type="entry name" value="E_motif"/>
</dbReference>
<dbReference type="InterPro" id="IPR002885">
    <property type="entry name" value="PPR_rpt"/>
</dbReference>
<dbReference type="Proteomes" id="UP000036987">
    <property type="component" value="Unassembled WGS sequence"/>
</dbReference>
<dbReference type="PANTHER" id="PTHR24015">
    <property type="entry name" value="OS07G0578800 PROTEIN-RELATED"/>
    <property type="match status" value="1"/>
</dbReference>
<evidence type="ECO:0000256" key="1">
    <source>
        <dbReference type="ARBA" id="ARBA00006643"/>
    </source>
</evidence>
<dbReference type="FunFam" id="1.25.40.10:FF:000488">
    <property type="entry name" value="Pentatricopeptide repeat-containing protein, mitochondrial"/>
    <property type="match status" value="1"/>
</dbReference>
<keyword evidence="7" id="KW-1185">Reference proteome</keyword>
<keyword evidence="2" id="KW-0677">Repeat</keyword>
<accession>A0A0K9NSQ2</accession>
<dbReference type="GO" id="GO:0009451">
    <property type="term" value="P:RNA modification"/>
    <property type="evidence" value="ECO:0007669"/>
    <property type="project" value="InterPro"/>
</dbReference>
<protein>
    <submittedName>
        <fullName evidence="6">Pentatricopeptide repeat-containing protein, mitochondrial</fullName>
    </submittedName>
</protein>